<dbReference type="EMBL" id="UINC01009245">
    <property type="protein sequence ID" value="SVA41488.1"/>
    <property type="molecule type" value="Genomic_DNA"/>
</dbReference>
<dbReference type="AlphaFoldDB" id="A0A381VP05"/>
<accession>A0A381VP05</accession>
<evidence type="ECO:0000313" key="1">
    <source>
        <dbReference type="EMBL" id="SVA41488.1"/>
    </source>
</evidence>
<organism evidence="1">
    <name type="scientific">marine metagenome</name>
    <dbReference type="NCBI Taxonomy" id="408172"/>
    <lineage>
        <taxon>unclassified sequences</taxon>
        <taxon>metagenomes</taxon>
        <taxon>ecological metagenomes</taxon>
    </lineage>
</organism>
<sequence length="33" mass="3780">MLQNFLLAAIFLARKPQRVPGWLLCKVPGVDQR</sequence>
<reference evidence="1" key="1">
    <citation type="submission" date="2018-05" db="EMBL/GenBank/DDBJ databases">
        <authorList>
            <person name="Lanie J.A."/>
            <person name="Ng W.-L."/>
            <person name="Kazmierczak K.M."/>
            <person name="Andrzejewski T.M."/>
            <person name="Davidsen T.M."/>
            <person name="Wayne K.J."/>
            <person name="Tettelin H."/>
            <person name="Glass J.I."/>
            <person name="Rusch D."/>
            <person name="Podicherti R."/>
            <person name="Tsui H.-C.T."/>
            <person name="Winkler M.E."/>
        </authorList>
    </citation>
    <scope>NUCLEOTIDE SEQUENCE</scope>
</reference>
<name>A0A381VP05_9ZZZZ</name>
<protein>
    <submittedName>
        <fullName evidence="1">Uncharacterized protein</fullName>
    </submittedName>
</protein>
<proteinExistence type="predicted"/>
<gene>
    <name evidence="1" type="ORF">METZ01_LOCUS94342</name>
</gene>